<accession>Q5NXP8</accession>
<dbReference type="EMBL" id="CR555306">
    <property type="protein sequence ID" value="CAI10166.1"/>
    <property type="molecule type" value="Genomic_DNA"/>
</dbReference>
<dbReference type="eggNOG" id="ENOG5032YRY">
    <property type="taxonomic scope" value="Bacteria"/>
</dbReference>
<feature type="compositionally biased region" description="Basic and acidic residues" evidence="1">
    <location>
        <begin position="198"/>
        <end position="219"/>
    </location>
</feature>
<sequence>MVFRPEASFSPDASRRAQACRTGVRGPRDGACGGLLGDLVARQFASESGHGAVDRRPADRRLSRRGFQGMAAARLAILIATLILAGAAGAVTPIGAPGWRDLNAEQREILAPLAGDWNGMSEPHRQKWIGIADSYGRLTREEQERIRARMKAWADLQPEQRERARDQYRTLRNIPPDKREALPELWQRYRSIPPEARQSQHDRRDRRAEPRSPLRADDK</sequence>
<dbReference type="InterPro" id="IPR021455">
    <property type="entry name" value="DUF3106"/>
</dbReference>
<dbReference type="KEGG" id="eba:ebA7126"/>
<dbReference type="HOGENOM" id="CLU_1259295_0_0_4"/>
<dbReference type="AlphaFoldDB" id="Q5NXP8"/>
<evidence type="ECO:0000256" key="2">
    <source>
        <dbReference type="SAM" id="Phobius"/>
    </source>
</evidence>
<reference evidence="3 4" key="1">
    <citation type="journal article" date="2005" name="Arch. Microbiol.">
        <title>The genome sequence of an anaerobic aromatic-degrading denitrifying bacterium, strain EbN1.</title>
        <authorList>
            <person name="Rabus R."/>
            <person name="Kube M."/>
            <person name="Heider J."/>
            <person name="Beck A."/>
            <person name="Heitmann K."/>
            <person name="Widdel F."/>
            <person name="Reinhardt R."/>
        </authorList>
    </citation>
    <scope>NUCLEOTIDE SEQUENCE [LARGE SCALE GENOMIC DNA]</scope>
    <source>
        <strain evidence="3 4">EbN1</strain>
    </source>
</reference>
<dbReference type="STRING" id="76114.ebA7126"/>
<keyword evidence="2" id="KW-0472">Membrane</keyword>
<gene>
    <name evidence="3" type="ORF">ebA7126</name>
</gene>
<organism evidence="3 4">
    <name type="scientific">Aromatoleum aromaticum (strain DSM 19018 / LMG 30748 / EbN1)</name>
    <name type="common">Azoarcus sp. (strain EbN1)</name>
    <dbReference type="NCBI Taxonomy" id="76114"/>
    <lineage>
        <taxon>Bacteria</taxon>
        <taxon>Pseudomonadati</taxon>
        <taxon>Pseudomonadota</taxon>
        <taxon>Betaproteobacteria</taxon>
        <taxon>Rhodocyclales</taxon>
        <taxon>Rhodocyclaceae</taxon>
        <taxon>Aromatoleum</taxon>
    </lineage>
</organism>
<name>Q5NXP8_AROAE</name>
<feature type="transmembrane region" description="Helical" evidence="2">
    <location>
        <begin position="71"/>
        <end position="91"/>
    </location>
</feature>
<keyword evidence="2" id="KW-0812">Transmembrane</keyword>
<feature type="region of interest" description="Disordered" evidence="1">
    <location>
        <begin position="1"/>
        <end position="24"/>
    </location>
</feature>
<dbReference type="Pfam" id="PF11304">
    <property type="entry name" value="DUF3106"/>
    <property type="match status" value="1"/>
</dbReference>
<evidence type="ECO:0000256" key="1">
    <source>
        <dbReference type="SAM" id="MobiDB-lite"/>
    </source>
</evidence>
<keyword evidence="4" id="KW-1185">Reference proteome</keyword>
<proteinExistence type="predicted"/>
<evidence type="ECO:0008006" key="5">
    <source>
        <dbReference type="Google" id="ProtNLM"/>
    </source>
</evidence>
<dbReference type="Proteomes" id="UP000006552">
    <property type="component" value="Chromosome"/>
</dbReference>
<evidence type="ECO:0000313" key="3">
    <source>
        <dbReference type="EMBL" id="CAI10166.1"/>
    </source>
</evidence>
<evidence type="ECO:0000313" key="4">
    <source>
        <dbReference type="Proteomes" id="UP000006552"/>
    </source>
</evidence>
<keyword evidence="2" id="KW-1133">Transmembrane helix</keyword>
<protein>
    <recommendedName>
        <fullName evidence="5">Transmembrane protein</fullName>
    </recommendedName>
</protein>
<feature type="region of interest" description="Disordered" evidence="1">
    <location>
        <begin position="182"/>
        <end position="219"/>
    </location>
</feature>